<feature type="region of interest" description="Disordered" evidence="1">
    <location>
        <begin position="1"/>
        <end position="21"/>
    </location>
</feature>
<organism evidence="2 3">
    <name type="scientific">Caerostris extrusa</name>
    <name type="common">Bark spider</name>
    <name type="synonym">Caerostris bankana</name>
    <dbReference type="NCBI Taxonomy" id="172846"/>
    <lineage>
        <taxon>Eukaryota</taxon>
        <taxon>Metazoa</taxon>
        <taxon>Ecdysozoa</taxon>
        <taxon>Arthropoda</taxon>
        <taxon>Chelicerata</taxon>
        <taxon>Arachnida</taxon>
        <taxon>Araneae</taxon>
        <taxon>Araneomorphae</taxon>
        <taxon>Entelegynae</taxon>
        <taxon>Araneoidea</taxon>
        <taxon>Araneidae</taxon>
        <taxon>Caerostris</taxon>
    </lineage>
</organism>
<name>A0AAV4QYV3_CAEEX</name>
<reference evidence="2 3" key="1">
    <citation type="submission" date="2021-06" db="EMBL/GenBank/DDBJ databases">
        <title>Caerostris extrusa draft genome.</title>
        <authorList>
            <person name="Kono N."/>
            <person name="Arakawa K."/>
        </authorList>
    </citation>
    <scope>NUCLEOTIDE SEQUENCE [LARGE SCALE GENOMIC DNA]</scope>
</reference>
<keyword evidence="3" id="KW-1185">Reference proteome</keyword>
<sequence length="99" mass="11218">MDVHHNLCQPNGKKIDTSQQPTSSFNVSFDLTACDGGGQVTQERRLLPLLLPSSHKTVATYLRMKCKSTNRFLDRPSAHVTVTDSDGPYLYFYYWCGIF</sequence>
<comment type="caution">
    <text evidence="2">The sequence shown here is derived from an EMBL/GenBank/DDBJ whole genome shotgun (WGS) entry which is preliminary data.</text>
</comment>
<proteinExistence type="predicted"/>
<protein>
    <submittedName>
        <fullName evidence="2">Uncharacterized protein</fullName>
    </submittedName>
</protein>
<evidence type="ECO:0000313" key="3">
    <source>
        <dbReference type="Proteomes" id="UP001054945"/>
    </source>
</evidence>
<accession>A0AAV4QYV3</accession>
<evidence type="ECO:0000313" key="2">
    <source>
        <dbReference type="EMBL" id="GIY13256.1"/>
    </source>
</evidence>
<dbReference type="AlphaFoldDB" id="A0AAV4QYV3"/>
<gene>
    <name evidence="2" type="ORF">CEXT_425191</name>
</gene>
<dbReference type="EMBL" id="BPLR01006909">
    <property type="protein sequence ID" value="GIY13256.1"/>
    <property type="molecule type" value="Genomic_DNA"/>
</dbReference>
<evidence type="ECO:0000256" key="1">
    <source>
        <dbReference type="SAM" id="MobiDB-lite"/>
    </source>
</evidence>
<dbReference type="Proteomes" id="UP001054945">
    <property type="component" value="Unassembled WGS sequence"/>
</dbReference>